<organism evidence="2">
    <name type="scientific">Rhizophora mucronata</name>
    <name type="common">Asiatic mangrove</name>
    <dbReference type="NCBI Taxonomy" id="61149"/>
    <lineage>
        <taxon>Eukaryota</taxon>
        <taxon>Viridiplantae</taxon>
        <taxon>Streptophyta</taxon>
        <taxon>Embryophyta</taxon>
        <taxon>Tracheophyta</taxon>
        <taxon>Spermatophyta</taxon>
        <taxon>Magnoliopsida</taxon>
        <taxon>eudicotyledons</taxon>
        <taxon>Gunneridae</taxon>
        <taxon>Pentapetalae</taxon>
        <taxon>rosids</taxon>
        <taxon>fabids</taxon>
        <taxon>Malpighiales</taxon>
        <taxon>Rhizophoraceae</taxon>
        <taxon>Rhizophora</taxon>
    </lineage>
</organism>
<dbReference type="EMBL" id="GGEC01080250">
    <property type="protein sequence ID" value="MBX60734.1"/>
    <property type="molecule type" value="Transcribed_RNA"/>
</dbReference>
<protein>
    <submittedName>
        <fullName evidence="2">Uncharacterized protein</fullName>
    </submittedName>
</protein>
<reference evidence="2" key="1">
    <citation type="submission" date="2018-02" db="EMBL/GenBank/DDBJ databases">
        <title>Rhizophora mucronata_Transcriptome.</title>
        <authorList>
            <person name="Meera S.P."/>
            <person name="Sreeshan A."/>
            <person name="Augustine A."/>
        </authorList>
    </citation>
    <scope>NUCLEOTIDE SEQUENCE</scope>
    <source>
        <tissue evidence="2">Leaf</tissue>
    </source>
</reference>
<proteinExistence type="predicted"/>
<evidence type="ECO:0000313" key="2">
    <source>
        <dbReference type="EMBL" id="MBX60734.1"/>
    </source>
</evidence>
<evidence type="ECO:0000256" key="1">
    <source>
        <dbReference type="SAM" id="MobiDB-lite"/>
    </source>
</evidence>
<dbReference type="AlphaFoldDB" id="A0A2P2Q178"/>
<feature type="region of interest" description="Disordered" evidence="1">
    <location>
        <begin position="1"/>
        <end position="21"/>
    </location>
</feature>
<sequence>MVGKRGERREEKREEKKDGDNVRMAIGGGKVLGVWWDFGGL</sequence>
<name>A0A2P2Q178_RHIMU</name>
<accession>A0A2P2Q178</accession>